<dbReference type="EMBL" id="VOAH01000010">
    <property type="protein sequence ID" value="TVP39978.1"/>
    <property type="molecule type" value="Genomic_DNA"/>
</dbReference>
<gene>
    <name evidence="1" type="ORF">NARC_100040</name>
</gene>
<dbReference type="Proteomes" id="UP000315289">
    <property type="component" value="Unassembled WGS sequence"/>
</dbReference>
<protein>
    <submittedName>
        <fullName evidence="1">Uncharacterized protein</fullName>
    </submittedName>
</protein>
<name>A0A557STR3_9ARCH</name>
<dbReference type="RefSeq" id="WP_144732292.1">
    <property type="nucleotide sequence ID" value="NZ_ML675586.1"/>
</dbReference>
<sequence>MSDNPMRMREFLDNNSPFSYFFFEGLTHELIIDFDEEILVLRPSNDDRKSHRNEFEKSGGNLLYLNFLHDAKEKSITITDQNGIEIIHFNYLSYFKHARF</sequence>
<accession>A0A557STR3</accession>
<proteinExistence type="predicted"/>
<dbReference type="OrthoDB" id="6294at2157"/>
<dbReference type="AlphaFoldDB" id="A0A557STR3"/>
<comment type="caution">
    <text evidence="1">The sequence shown here is derived from an EMBL/GenBank/DDBJ whole genome shotgun (WGS) entry which is preliminary data.</text>
</comment>
<keyword evidence="2" id="KW-1185">Reference proteome</keyword>
<reference evidence="1 2" key="1">
    <citation type="journal article" date="2019" name="Front. Microbiol.">
        <title>Ammonia Oxidation by the Arctic Terrestrial Thaumarchaeote Candidatus Nitrosocosmicus arcticus Is Stimulated by Increasing Temperatures.</title>
        <authorList>
            <person name="Alves R.J.E."/>
            <person name="Kerou M."/>
            <person name="Zappe A."/>
            <person name="Bittner R."/>
            <person name="Abby S.S."/>
            <person name="Schmidt H.A."/>
            <person name="Pfeifer K."/>
            <person name="Schleper C."/>
        </authorList>
    </citation>
    <scope>NUCLEOTIDE SEQUENCE [LARGE SCALE GENOMIC DNA]</scope>
    <source>
        <strain evidence="1 2">Kfb</strain>
    </source>
</reference>
<organism evidence="1 2">
    <name type="scientific">Candidatus Nitrosocosmicus arcticus</name>
    <dbReference type="NCBI Taxonomy" id="2035267"/>
    <lineage>
        <taxon>Archaea</taxon>
        <taxon>Nitrososphaerota</taxon>
        <taxon>Nitrososphaeria</taxon>
        <taxon>Nitrososphaerales</taxon>
        <taxon>Nitrososphaeraceae</taxon>
        <taxon>Candidatus Nitrosocosmicus</taxon>
    </lineage>
</organism>
<evidence type="ECO:0000313" key="1">
    <source>
        <dbReference type="EMBL" id="TVP39978.1"/>
    </source>
</evidence>
<evidence type="ECO:0000313" key="2">
    <source>
        <dbReference type="Proteomes" id="UP000315289"/>
    </source>
</evidence>